<dbReference type="EMBL" id="MU267843">
    <property type="protein sequence ID" value="KAH7908150.1"/>
    <property type="molecule type" value="Genomic_DNA"/>
</dbReference>
<evidence type="ECO:0000313" key="2">
    <source>
        <dbReference type="Proteomes" id="UP000790377"/>
    </source>
</evidence>
<keyword evidence="2" id="KW-1185">Reference proteome</keyword>
<evidence type="ECO:0000313" key="1">
    <source>
        <dbReference type="EMBL" id="KAH7908150.1"/>
    </source>
</evidence>
<proteinExistence type="predicted"/>
<dbReference type="Proteomes" id="UP000790377">
    <property type="component" value="Unassembled WGS sequence"/>
</dbReference>
<comment type="caution">
    <text evidence="1">The sequence shown here is derived from an EMBL/GenBank/DDBJ whole genome shotgun (WGS) entry which is preliminary data.</text>
</comment>
<reference evidence="1" key="1">
    <citation type="journal article" date="2021" name="New Phytol.">
        <title>Evolutionary innovations through gain and loss of genes in the ectomycorrhizal Boletales.</title>
        <authorList>
            <person name="Wu G."/>
            <person name="Miyauchi S."/>
            <person name="Morin E."/>
            <person name="Kuo A."/>
            <person name="Drula E."/>
            <person name="Varga T."/>
            <person name="Kohler A."/>
            <person name="Feng B."/>
            <person name="Cao Y."/>
            <person name="Lipzen A."/>
            <person name="Daum C."/>
            <person name="Hundley H."/>
            <person name="Pangilinan J."/>
            <person name="Johnson J."/>
            <person name="Barry K."/>
            <person name="LaButti K."/>
            <person name="Ng V."/>
            <person name="Ahrendt S."/>
            <person name="Min B."/>
            <person name="Choi I.G."/>
            <person name="Park H."/>
            <person name="Plett J.M."/>
            <person name="Magnuson J."/>
            <person name="Spatafora J.W."/>
            <person name="Nagy L.G."/>
            <person name="Henrissat B."/>
            <person name="Grigoriev I.V."/>
            <person name="Yang Z.L."/>
            <person name="Xu J."/>
            <person name="Martin F.M."/>
        </authorList>
    </citation>
    <scope>NUCLEOTIDE SEQUENCE</scope>
    <source>
        <strain evidence="1">ATCC 28755</strain>
    </source>
</reference>
<organism evidence="1 2">
    <name type="scientific">Hygrophoropsis aurantiaca</name>
    <dbReference type="NCBI Taxonomy" id="72124"/>
    <lineage>
        <taxon>Eukaryota</taxon>
        <taxon>Fungi</taxon>
        <taxon>Dikarya</taxon>
        <taxon>Basidiomycota</taxon>
        <taxon>Agaricomycotina</taxon>
        <taxon>Agaricomycetes</taxon>
        <taxon>Agaricomycetidae</taxon>
        <taxon>Boletales</taxon>
        <taxon>Coniophorineae</taxon>
        <taxon>Hygrophoropsidaceae</taxon>
        <taxon>Hygrophoropsis</taxon>
    </lineage>
</organism>
<gene>
    <name evidence="1" type="ORF">BJ138DRAFT_394552</name>
</gene>
<name>A0ACB8A470_9AGAM</name>
<protein>
    <submittedName>
        <fullName evidence="1">Uncharacterized protein</fullName>
    </submittedName>
</protein>
<accession>A0ACB8A470</accession>
<sequence length="222" mass="25355">MPDAVTLASNPRFTLYFQFSGLAILAFDYCLKEFLKIIWTWGRPWNFVRALFLLARYAPFILLLIYICATLGAVPIAECSILLTEVALWLSVIAIMSAECLLIIRTWVIWGKRRAVLIGLIALGLACIAADLTVAHIGSRAVIYTPPSSASNCFHRYDSPTYFMWTFIILIVFELVILFLTFSRIFRYKHHRRIFLIMRNDMIYVMCILGISVINTAVTKAL</sequence>